<sequence>MLTRFLLYFVALLTVVKLTSSTPSLHVEPREISLTIGEDTAVRFYTTDELRTAVEIALQRSSLFDVTPYIFQLDNITQSVKLVVTGLKITSYAVLAVEKCTYVNETSECPFTNLDFAFASVKVVHSRALSIAVIVVGWIYFVAWSISFYPQIYLNFKRKRVFWIFQEIYEKTYPHSLIPVLMNDVVFAAHALLACLFTALQCFIYKRGNQRVSYTCWGLSSLFGLVAVIALALTLFNVINGLHFIMTLSYIKMAVTLCKYFPQAYMNFRRKSTVGWSIGNVLLDFLGGCMDIVQMILQGANTG</sequence>
<feature type="chain" id="PRO_5043138485" evidence="10">
    <location>
        <begin position="22"/>
        <end position="303"/>
    </location>
</feature>
<keyword evidence="3" id="KW-0813">Transport</keyword>
<dbReference type="Pfam" id="PF04193">
    <property type="entry name" value="PQ-loop"/>
    <property type="match status" value="2"/>
</dbReference>
<dbReference type="PANTHER" id="PTHR13131:SF5">
    <property type="entry name" value="CYSTINOSIN"/>
    <property type="match status" value="1"/>
</dbReference>
<reference evidence="13" key="1">
    <citation type="submission" date="2016-06" db="UniProtKB">
        <authorList>
            <consortium name="WormBaseParasite"/>
        </authorList>
    </citation>
    <scope>IDENTIFICATION</scope>
</reference>
<dbReference type="InterPro" id="IPR006603">
    <property type="entry name" value="PQ-loop_rpt"/>
</dbReference>
<comment type="subcellular location">
    <subcellularLocation>
        <location evidence="1">Endomembrane system</location>
        <topology evidence="1">Multi-pass membrane protein</topology>
    </subcellularLocation>
</comment>
<evidence type="ECO:0000256" key="10">
    <source>
        <dbReference type="SAM" id="SignalP"/>
    </source>
</evidence>
<dbReference type="EMBL" id="UYRT01001804">
    <property type="protein sequence ID" value="VDK30178.1"/>
    <property type="molecule type" value="Genomic_DNA"/>
</dbReference>
<dbReference type="GO" id="GO:0005765">
    <property type="term" value="C:lysosomal membrane"/>
    <property type="evidence" value="ECO:0007669"/>
    <property type="project" value="TreeGrafter"/>
</dbReference>
<dbReference type="GO" id="GO:0015184">
    <property type="term" value="F:L-cystine transmembrane transporter activity"/>
    <property type="evidence" value="ECO:0007669"/>
    <property type="project" value="TreeGrafter"/>
</dbReference>
<comment type="similarity">
    <text evidence="2">Belongs to the cystinosin family.</text>
</comment>
<organism evidence="13">
    <name type="scientific">Gongylonema pulchrum</name>
    <dbReference type="NCBI Taxonomy" id="637853"/>
    <lineage>
        <taxon>Eukaryota</taxon>
        <taxon>Metazoa</taxon>
        <taxon>Ecdysozoa</taxon>
        <taxon>Nematoda</taxon>
        <taxon>Chromadorea</taxon>
        <taxon>Rhabditida</taxon>
        <taxon>Spirurina</taxon>
        <taxon>Spiruromorpha</taxon>
        <taxon>Spiruroidea</taxon>
        <taxon>Gongylonematidae</taxon>
        <taxon>Gongylonema</taxon>
    </lineage>
</organism>
<keyword evidence="10" id="KW-0732">Signal</keyword>
<dbReference type="InterPro" id="IPR005282">
    <property type="entry name" value="LC_transporter"/>
</dbReference>
<reference evidence="11 12" key="2">
    <citation type="submission" date="2018-11" db="EMBL/GenBank/DDBJ databases">
        <authorList>
            <consortium name="Pathogen Informatics"/>
        </authorList>
    </citation>
    <scope>NUCLEOTIDE SEQUENCE [LARGE SCALE GENOMIC DNA]</scope>
</reference>
<evidence type="ECO:0000256" key="3">
    <source>
        <dbReference type="ARBA" id="ARBA00022448"/>
    </source>
</evidence>
<keyword evidence="4 9" id="KW-0812">Transmembrane</keyword>
<feature type="transmembrane region" description="Helical" evidence="9">
    <location>
        <begin position="217"/>
        <end position="236"/>
    </location>
</feature>
<proteinExistence type="inferred from homology"/>
<feature type="transmembrane region" description="Helical" evidence="9">
    <location>
        <begin position="187"/>
        <end position="205"/>
    </location>
</feature>
<dbReference type="Proteomes" id="UP000271098">
    <property type="component" value="Unassembled WGS sequence"/>
</dbReference>
<dbReference type="PANTHER" id="PTHR13131">
    <property type="entry name" value="CYSTINOSIN"/>
    <property type="match status" value="1"/>
</dbReference>
<keyword evidence="6 9" id="KW-1133">Transmembrane helix</keyword>
<evidence type="ECO:0000256" key="7">
    <source>
        <dbReference type="ARBA" id="ARBA00023136"/>
    </source>
</evidence>
<feature type="signal peptide" evidence="10">
    <location>
        <begin position="1"/>
        <end position="21"/>
    </location>
</feature>
<evidence type="ECO:0000313" key="13">
    <source>
        <dbReference type="WBParaSite" id="GPUH_0000148701-mRNA-1"/>
    </source>
</evidence>
<evidence type="ECO:0000256" key="5">
    <source>
        <dbReference type="ARBA" id="ARBA00022737"/>
    </source>
</evidence>
<comment type="catalytic activity">
    <reaction evidence="8">
        <text>L-cystine(out) + H(+)(out) = L-cystine(in) + H(+)(in)</text>
        <dbReference type="Rhea" id="RHEA:66172"/>
        <dbReference type="ChEBI" id="CHEBI:15378"/>
        <dbReference type="ChEBI" id="CHEBI:35491"/>
    </reaction>
    <physiologicalReaction direction="left-to-right" evidence="8">
        <dbReference type="Rhea" id="RHEA:66173"/>
    </physiologicalReaction>
</comment>
<accession>A0A183CYE3</accession>
<protein>
    <submittedName>
        <fullName evidence="13">Transmembrane protein</fullName>
    </submittedName>
</protein>
<evidence type="ECO:0000313" key="11">
    <source>
        <dbReference type="EMBL" id="VDK30178.1"/>
    </source>
</evidence>
<evidence type="ECO:0000256" key="9">
    <source>
        <dbReference type="SAM" id="Phobius"/>
    </source>
</evidence>
<evidence type="ECO:0000313" key="12">
    <source>
        <dbReference type="Proteomes" id="UP000271098"/>
    </source>
</evidence>
<evidence type="ECO:0000256" key="6">
    <source>
        <dbReference type="ARBA" id="ARBA00022989"/>
    </source>
</evidence>
<evidence type="ECO:0000256" key="2">
    <source>
        <dbReference type="ARBA" id="ARBA00006855"/>
    </source>
</evidence>
<dbReference type="GO" id="GO:0012505">
    <property type="term" value="C:endomembrane system"/>
    <property type="evidence" value="ECO:0007669"/>
    <property type="project" value="UniProtKB-SubCell"/>
</dbReference>
<dbReference type="SMART" id="SM00679">
    <property type="entry name" value="CTNS"/>
    <property type="match status" value="1"/>
</dbReference>
<keyword evidence="5" id="KW-0677">Repeat</keyword>
<evidence type="ECO:0000256" key="1">
    <source>
        <dbReference type="ARBA" id="ARBA00004127"/>
    </source>
</evidence>
<keyword evidence="7 9" id="KW-0472">Membrane</keyword>
<name>A0A183CYE3_9BILA</name>
<evidence type="ECO:0000256" key="8">
    <source>
        <dbReference type="ARBA" id="ARBA00048473"/>
    </source>
</evidence>
<evidence type="ECO:0000256" key="4">
    <source>
        <dbReference type="ARBA" id="ARBA00022692"/>
    </source>
</evidence>
<dbReference type="AlphaFoldDB" id="A0A183CYE3"/>
<gene>
    <name evidence="11" type="ORF">GPUH_LOCUS1484</name>
</gene>
<keyword evidence="12" id="KW-1185">Reference proteome</keyword>
<dbReference type="WBParaSite" id="GPUH_0000148701-mRNA-1">
    <property type="protein sequence ID" value="GPUH_0000148701-mRNA-1"/>
    <property type="gene ID" value="GPUH_0000148701"/>
</dbReference>
<feature type="transmembrane region" description="Helical" evidence="9">
    <location>
        <begin position="128"/>
        <end position="149"/>
    </location>
</feature>
<dbReference type="OrthoDB" id="75720at2759"/>
<feature type="transmembrane region" description="Helical" evidence="9">
    <location>
        <begin position="242"/>
        <end position="261"/>
    </location>
</feature>